<dbReference type="EMBL" id="LR746496">
    <property type="protein sequence ID" value="CAA7599918.1"/>
    <property type="molecule type" value="Genomic_DNA"/>
</dbReference>
<sequence>MNFGMIGAGVVGTALAACLTEAGYECAGVHTRTGSSYQRFRQYVNAPGLSLRDLVPRVDLLFVTTQDDNIQTVAEELWREGLFRAGQTWLHCSGALPAAVLGPQGVPVHRLSIHPLQSFAGVRAALQLLGGAHFAVEGDNPELGEKIVSDLGGIAHRLKSEDKVLYHAGAVMASNYLVALASQAVELFNLAGINSPEALSALLPLMTGTLKNLEVFGLPAALTGPLVRGDIEVVSRHLSRMPGPIAEVYKVLGLRALETAQQKWLAAGSVYPSETERGLKVLLKG</sequence>
<accession>A0A8S0W1U4</accession>
<dbReference type="Proteomes" id="UP001071230">
    <property type="component" value="Unassembled WGS sequence"/>
</dbReference>
<dbReference type="InterPro" id="IPR037108">
    <property type="entry name" value="TM1727-like_C_sf"/>
</dbReference>
<dbReference type="PANTHER" id="PTHR40459:SF1">
    <property type="entry name" value="CONSERVED HYPOTHETICAL ALANINE AND LEUCINE RICH PROTEIN"/>
    <property type="match status" value="1"/>
</dbReference>
<gene>
    <name evidence="3" type="ORF">DEACI_0552</name>
    <name evidence="4" type="ORF">DEACI_1321</name>
</gene>
<dbReference type="Gene3D" id="3.40.50.720">
    <property type="entry name" value="NAD(P)-binding Rossmann-like Domain"/>
    <property type="match status" value="1"/>
</dbReference>
<feature type="domain" description="DUF2520" evidence="2">
    <location>
        <begin position="133"/>
        <end position="255"/>
    </location>
</feature>
<dbReference type="SUPFAM" id="SSF48179">
    <property type="entry name" value="6-phosphogluconate dehydrogenase C-terminal domain-like"/>
    <property type="match status" value="1"/>
</dbReference>
<dbReference type="InterPro" id="IPR018931">
    <property type="entry name" value="DUF2520"/>
</dbReference>
<evidence type="ECO:0000313" key="4">
    <source>
        <dbReference type="EMBL" id="CEJ06868.1"/>
    </source>
</evidence>
<name>A0A8S0W1U4_9FIRM</name>
<dbReference type="KEGG" id="aacx:DEACI_0552"/>
<keyword evidence="5" id="KW-1185">Reference proteome</keyword>
<dbReference type="SUPFAM" id="SSF51735">
    <property type="entry name" value="NAD(P)-binding Rossmann-fold domains"/>
    <property type="match status" value="1"/>
</dbReference>
<evidence type="ECO:0000259" key="2">
    <source>
        <dbReference type="Pfam" id="PF10728"/>
    </source>
</evidence>
<proteinExistence type="predicted"/>
<dbReference type="Gene3D" id="1.10.1040.20">
    <property type="entry name" value="ProC-like, C-terminal domain"/>
    <property type="match status" value="1"/>
</dbReference>
<dbReference type="RefSeq" id="WP_240983669.1">
    <property type="nucleotide sequence ID" value="NZ_CDGJ01000035.1"/>
</dbReference>
<dbReference type="InterPro" id="IPR008927">
    <property type="entry name" value="6-PGluconate_DH-like_C_sf"/>
</dbReference>
<evidence type="ECO:0000259" key="1">
    <source>
        <dbReference type="Pfam" id="PF10727"/>
    </source>
</evidence>
<reference evidence="4" key="1">
    <citation type="submission" date="2014-11" db="EMBL/GenBank/DDBJ databases">
        <authorList>
            <person name="Hornung B.V."/>
        </authorList>
    </citation>
    <scope>NUCLEOTIDE SEQUENCE</scope>
    <source>
        <strain evidence="4">INE</strain>
    </source>
</reference>
<dbReference type="Pfam" id="PF10727">
    <property type="entry name" value="Rossmann-like"/>
    <property type="match status" value="1"/>
</dbReference>
<organism evidence="3">
    <name type="scientific">Acididesulfobacillus acetoxydans</name>
    <dbReference type="NCBI Taxonomy" id="1561005"/>
    <lineage>
        <taxon>Bacteria</taxon>
        <taxon>Bacillati</taxon>
        <taxon>Bacillota</taxon>
        <taxon>Clostridia</taxon>
        <taxon>Eubacteriales</taxon>
        <taxon>Peptococcaceae</taxon>
        <taxon>Acididesulfobacillus</taxon>
    </lineage>
</organism>
<evidence type="ECO:0000313" key="5">
    <source>
        <dbReference type="Proteomes" id="UP001071230"/>
    </source>
</evidence>
<evidence type="ECO:0000313" key="3">
    <source>
        <dbReference type="EMBL" id="CAA7599918.1"/>
    </source>
</evidence>
<protein>
    <submittedName>
        <fullName evidence="3">6-phosphogluconate dehydrogenase C-terminal domain-like</fullName>
    </submittedName>
    <submittedName>
        <fullName evidence="4">NAD-dependent glycerol-3-phosphate dehydrogenase [NAD(P)+ ]</fullName>
    </submittedName>
</protein>
<dbReference type="PANTHER" id="PTHR40459">
    <property type="entry name" value="CONSERVED HYPOTHETICAL ALANINE AND LEUCINE RICH PROTEIN"/>
    <property type="match status" value="1"/>
</dbReference>
<dbReference type="AlphaFoldDB" id="A0A8S0W1U4"/>
<dbReference type="EMBL" id="CDGJ01000035">
    <property type="protein sequence ID" value="CEJ06868.1"/>
    <property type="molecule type" value="Genomic_DNA"/>
</dbReference>
<reference evidence="3" key="2">
    <citation type="submission" date="2020-01" db="EMBL/GenBank/DDBJ databases">
        <authorList>
            <person name="Hornung B."/>
        </authorList>
    </citation>
    <scope>NUCLEOTIDE SEQUENCE</scope>
    <source>
        <strain evidence="3">PacBioINE</strain>
    </source>
</reference>
<dbReference type="InterPro" id="IPR036291">
    <property type="entry name" value="NAD(P)-bd_dom_sf"/>
</dbReference>
<feature type="domain" description="Putative oxidoreductase/dehydrogenase Rossmann-like" evidence="1">
    <location>
        <begin position="2"/>
        <end position="104"/>
    </location>
</feature>
<dbReference type="Pfam" id="PF10728">
    <property type="entry name" value="DUF2520"/>
    <property type="match status" value="1"/>
</dbReference>
<dbReference type="Proteomes" id="UP000836597">
    <property type="component" value="Chromosome"/>
</dbReference>
<dbReference type="InterPro" id="IPR019665">
    <property type="entry name" value="OxRdtase/DH_put_Rossmann_dom"/>
</dbReference>